<organism evidence="3">
    <name type="scientific">viral metagenome</name>
    <dbReference type="NCBI Taxonomy" id="1070528"/>
    <lineage>
        <taxon>unclassified sequences</taxon>
        <taxon>metagenomes</taxon>
        <taxon>organismal metagenomes</taxon>
    </lineage>
</organism>
<feature type="transmembrane region" description="Helical" evidence="2">
    <location>
        <begin position="308"/>
        <end position="326"/>
    </location>
</feature>
<feature type="region of interest" description="Disordered" evidence="1">
    <location>
        <begin position="273"/>
        <end position="302"/>
    </location>
</feature>
<dbReference type="EMBL" id="MN740268">
    <property type="protein sequence ID" value="QHT96889.1"/>
    <property type="molecule type" value="Genomic_DNA"/>
</dbReference>
<evidence type="ECO:0000256" key="1">
    <source>
        <dbReference type="SAM" id="MobiDB-lite"/>
    </source>
</evidence>
<evidence type="ECO:0000256" key="2">
    <source>
        <dbReference type="SAM" id="Phobius"/>
    </source>
</evidence>
<keyword evidence="2" id="KW-1133">Transmembrane helix</keyword>
<proteinExistence type="predicted"/>
<keyword evidence="2" id="KW-0472">Membrane</keyword>
<feature type="compositionally biased region" description="Low complexity" evidence="1">
    <location>
        <begin position="281"/>
        <end position="302"/>
    </location>
</feature>
<accession>A0A6C0IW74</accession>
<keyword evidence="2" id="KW-0812">Transmembrane</keyword>
<dbReference type="AlphaFoldDB" id="A0A6C0IW74"/>
<name>A0A6C0IW74_9ZZZZ</name>
<protein>
    <submittedName>
        <fullName evidence="3">Uncharacterized protein</fullName>
    </submittedName>
</protein>
<evidence type="ECO:0000313" key="3">
    <source>
        <dbReference type="EMBL" id="QHT96889.1"/>
    </source>
</evidence>
<reference evidence="3" key="1">
    <citation type="journal article" date="2020" name="Nature">
        <title>Giant virus diversity and host interactions through global metagenomics.</title>
        <authorList>
            <person name="Schulz F."/>
            <person name="Roux S."/>
            <person name="Paez-Espino D."/>
            <person name="Jungbluth S."/>
            <person name="Walsh D.A."/>
            <person name="Denef V.J."/>
            <person name="McMahon K.D."/>
            <person name="Konstantinidis K.T."/>
            <person name="Eloe-Fadrosh E.A."/>
            <person name="Kyrpides N.C."/>
            <person name="Woyke T."/>
        </authorList>
    </citation>
    <scope>NUCLEOTIDE SEQUENCE</scope>
    <source>
        <strain evidence="3">GVMAG-M-3300024336-7</strain>
    </source>
</reference>
<sequence>MSTYYWYYWNPSNKKTSDLGIECIRHTKGVFGEKKAVDFTYCRGKPVPSGDSKYTRGYYAERLCSGTITASDVKKTKYLTGNYLGKAFTTKCSIPDYQSFCLNTKNIGTAGCLHRWVRAVYGTVPKSFNLDVSKITEQQRRETAQLLNTYLMDILESKDHDKFKRAMTEPNIRLALMSEKSSIFDQVVTAYCKIFPGDVICKCIKNKLTEKYGAGLAVMTGCDLEGGYKTAAMKQVKDVSIIDCKQYVDIDAGDRAYVSASVKQRCQSAISTKTDTKTDTKPTITKPTVTKPTSTQPAVIPPETETTTISPIIWLLVIILAIWVIMRKRGSTDVYQYRQPIYDQPRYR</sequence>